<keyword evidence="9" id="KW-0472">Membrane</keyword>
<evidence type="ECO:0000256" key="5">
    <source>
        <dbReference type="ARBA" id="ARBA00022692"/>
    </source>
</evidence>
<name>A0A8S9QFD1_BRACR</name>
<gene>
    <name evidence="12" type="ORF">F2Q69_00020508</name>
</gene>
<dbReference type="SUPFAM" id="SSF52058">
    <property type="entry name" value="L domain-like"/>
    <property type="match status" value="1"/>
</dbReference>
<dbReference type="Pfam" id="PF00560">
    <property type="entry name" value="LRR_1"/>
    <property type="match status" value="1"/>
</dbReference>
<evidence type="ECO:0000256" key="6">
    <source>
        <dbReference type="ARBA" id="ARBA00022729"/>
    </source>
</evidence>
<evidence type="ECO:0000256" key="9">
    <source>
        <dbReference type="ARBA" id="ARBA00023136"/>
    </source>
</evidence>
<dbReference type="InterPro" id="IPR032675">
    <property type="entry name" value="LRR_dom_sf"/>
</dbReference>
<dbReference type="FunFam" id="3.80.10.10:FF:000453">
    <property type="entry name" value="Leucine-rich receptor-like protein kinase family protein"/>
    <property type="match status" value="1"/>
</dbReference>
<dbReference type="EMBL" id="QGKX02001290">
    <property type="protein sequence ID" value="KAF3539501.1"/>
    <property type="molecule type" value="Genomic_DNA"/>
</dbReference>
<keyword evidence="7" id="KW-0677">Repeat</keyword>
<sequence>MNFSHNLLQGPVPRGTQFQRQKCSSFLDNPKLFGLEEICAEPHILYPPSQQTEEQSESDEPMFSWIAASVAYVPGVFCGLGVTCDDKSGQVISLNLVDTFRHLKLSCCNIQGDIPSSLGNLSRLTLIELSHNCLVGEIPASIGNLKGLRHVELGANTLIGAIPSSLGKLNQLRYLSLAENELTGEIPSCLLELRLSINHLVGQVPASIGNLNDLQIISLS</sequence>
<dbReference type="PANTHER" id="PTHR27004">
    <property type="entry name" value="RECEPTOR-LIKE PROTEIN 12 ISOFORM X1"/>
    <property type="match status" value="1"/>
</dbReference>
<evidence type="ECO:0000256" key="10">
    <source>
        <dbReference type="ARBA" id="ARBA00023170"/>
    </source>
</evidence>
<keyword evidence="3" id="KW-1003">Cell membrane</keyword>
<keyword evidence="8" id="KW-1133">Transmembrane helix</keyword>
<dbReference type="GO" id="GO:0051707">
    <property type="term" value="P:response to other organism"/>
    <property type="evidence" value="ECO:0007669"/>
    <property type="project" value="UniProtKB-ARBA"/>
</dbReference>
<evidence type="ECO:0000256" key="1">
    <source>
        <dbReference type="ARBA" id="ARBA00004251"/>
    </source>
</evidence>
<keyword evidence="6" id="KW-0732">Signal</keyword>
<organism evidence="12 13">
    <name type="scientific">Brassica cretica</name>
    <name type="common">Mustard</name>
    <dbReference type="NCBI Taxonomy" id="69181"/>
    <lineage>
        <taxon>Eukaryota</taxon>
        <taxon>Viridiplantae</taxon>
        <taxon>Streptophyta</taxon>
        <taxon>Embryophyta</taxon>
        <taxon>Tracheophyta</taxon>
        <taxon>Spermatophyta</taxon>
        <taxon>Magnoliopsida</taxon>
        <taxon>eudicotyledons</taxon>
        <taxon>Gunneridae</taxon>
        <taxon>Pentapetalae</taxon>
        <taxon>rosids</taxon>
        <taxon>malvids</taxon>
        <taxon>Brassicales</taxon>
        <taxon>Brassicaceae</taxon>
        <taxon>Brassiceae</taxon>
        <taxon>Brassica</taxon>
    </lineage>
</organism>
<reference evidence="12" key="1">
    <citation type="submission" date="2019-12" db="EMBL/GenBank/DDBJ databases">
        <title>Genome sequencing and annotation of Brassica cretica.</title>
        <authorList>
            <person name="Studholme D.J."/>
            <person name="Sarris P."/>
        </authorList>
    </citation>
    <scope>NUCLEOTIDE SEQUENCE</scope>
    <source>
        <strain evidence="12">PFS-109/04</strain>
        <tissue evidence="12">Leaf</tissue>
    </source>
</reference>
<evidence type="ECO:0000313" key="12">
    <source>
        <dbReference type="EMBL" id="KAF3539501.1"/>
    </source>
</evidence>
<dbReference type="Gene3D" id="3.80.10.10">
    <property type="entry name" value="Ribonuclease Inhibitor"/>
    <property type="match status" value="2"/>
</dbReference>
<keyword evidence="4" id="KW-0433">Leucine-rich repeat</keyword>
<proteinExistence type="inferred from homology"/>
<evidence type="ECO:0000256" key="11">
    <source>
        <dbReference type="ARBA" id="ARBA00023180"/>
    </source>
</evidence>
<evidence type="ECO:0000256" key="7">
    <source>
        <dbReference type="ARBA" id="ARBA00022737"/>
    </source>
</evidence>
<dbReference type="GO" id="GO:0009791">
    <property type="term" value="P:post-embryonic development"/>
    <property type="evidence" value="ECO:0007669"/>
    <property type="project" value="UniProtKB-ARBA"/>
</dbReference>
<dbReference type="GO" id="GO:0005886">
    <property type="term" value="C:plasma membrane"/>
    <property type="evidence" value="ECO:0007669"/>
    <property type="project" value="UniProtKB-SubCell"/>
</dbReference>
<keyword evidence="5" id="KW-0812">Transmembrane</keyword>
<comment type="subcellular location">
    <subcellularLocation>
        <location evidence="1">Cell membrane</location>
        <topology evidence="1">Single-pass type I membrane protein</topology>
    </subcellularLocation>
</comment>
<dbReference type="GO" id="GO:0006952">
    <property type="term" value="P:defense response"/>
    <property type="evidence" value="ECO:0007669"/>
    <property type="project" value="UniProtKB-ARBA"/>
</dbReference>
<dbReference type="Pfam" id="PF13855">
    <property type="entry name" value="LRR_8"/>
    <property type="match status" value="1"/>
</dbReference>
<dbReference type="PANTHER" id="PTHR27004:SF203">
    <property type="entry name" value="LEUCINE-RICH REPEAT-CONTAINING N-TERMINAL PLANT-TYPE DOMAIN-CONTAINING PROTEIN"/>
    <property type="match status" value="1"/>
</dbReference>
<comment type="caution">
    <text evidence="12">The sequence shown here is derived from an EMBL/GenBank/DDBJ whole genome shotgun (WGS) entry which is preliminary data.</text>
</comment>
<evidence type="ECO:0008006" key="14">
    <source>
        <dbReference type="Google" id="ProtNLM"/>
    </source>
</evidence>
<evidence type="ECO:0000256" key="2">
    <source>
        <dbReference type="ARBA" id="ARBA00009592"/>
    </source>
</evidence>
<protein>
    <recommendedName>
        <fullName evidence="14">Leucine-rich repeat-containing N-terminal plant-type domain-containing protein</fullName>
    </recommendedName>
</protein>
<comment type="similarity">
    <text evidence="2">Belongs to the RLP family.</text>
</comment>
<keyword evidence="11" id="KW-0325">Glycoprotein</keyword>
<evidence type="ECO:0000313" key="13">
    <source>
        <dbReference type="Proteomes" id="UP000712600"/>
    </source>
</evidence>
<dbReference type="Proteomes" id="UP000712600">
    <property type="component" value="Unassembled WGS sequence"/>
</dbReference>
<evidence type="ECO:0000256" key="4">
    <source>
        <dbReference type="ARBA" id="ARBA00022614"/>
    </source>
</evidence>
<dbReference type="AlphaFoldDB" id="A0A8S9QFD1"/>
<keyword evidence="10" id="KW-0675">Receptor</keyword>
<evidence type="ECO:0000256" key="3">
    <source>
        <dbReference type="ARBA" id="ARBA00022475"/>
    </source>
</evidence>
<dbReference type="InterPro" id="IPR001611">
    <property type="entry name" value="Leu-rich_rpt"/>
</dbReference>
<accession>A0A8S9QFD1</accession>
<evidence type="ECO:0000256" key="8">
    <source>
        <dbReference type="ARBA" id="ARBA00022989"/>
    </source>
</evidence>